<dbReference type="EMBL" id="JAUHHV010000005">
    <property type="protein sequence ID" value="KAK1425907.1"/>
    <property type="molecule type" value="Genomic_DNA"/>
</dbReference>
<keyword evidence="2" id="KW-1185">Reference proteome</keyword>
<proteinExistence type="predicted"/>
<reference evidence="1" key="1">
    <citation type="journal article" date="2023" name="bioRxiv">
        <title>Improved chromosome-level genome assembly for marigold (Tagetes erecta).</title>
        <authorList>
            <person name="Jiang F."/>
            <person name="Yuan L."/>
            <person name="Wang S."/>
            <person name="Wang H."/>
            <person name="Xu D."/>
            <person name="Wang A."/>
            <person name="Fan W."/>
        </authorList>
    </citation>
    <scope>NUCLEOTIDE SEQUENCE</scope>
    <source>
        <strain evidence="1">WSJ</strain>
        <tissue evidence="1">Leaf</tissue>
    </source>
</reference>
<dbReference type="Proteomes" id="UP001229421">
    <property type="component" value="Unassembled WGS sequence"/>
</dbReference>
<gene>
    <name evidence="1" type="ORF">QVD17_21269</name>
</gene>
<organism evidence="1 2">
    <name type="scientific">Tagetes erecta</name>
    <name type="common">African marigold</name>
    <dbReference type="NCBI Taxonomy" id="13708"/>
    <lineage>
        <taxon>Eukaryota</taxon>
        <taxon>Viridiplantae</taxon>
        <taxon>Streptophyta</taxon>
        <taxon>Embryophyta</taxon>
        <taxon>Tracheophyta</taxon>
        <taxon>Spermatophyta</taxon>
        <taxon>Magnoliopsida</taxon>
        <taxon>eudicotyledons</taxon>
        <taxon>Gunneridae</taxon>
        <taxon>Pentapetalae</taxon>
        <taxon>asterids</taxon>
        <taxon>campanulids</taxon>
        <taxon>Asterales</taxon>
        <taxon>Asteraceae</taxon>
        <taxon>Asteroideae</taxon>
        <taxon>Heliantheae alliance</taxon>
        <taxon>Tageteae</taxon>
        <taxon>Tagetes</taxon>
    </lineage>
</organism>
<name>A0AAD8KT80_TARER</name>
<sequence length="146" mass="16712">MYEWREEKRSSINNAAAIAAAAAAGEGKKKRERIQYEFWFPLLQNYHQIKSNKSKQSCENKDKIDHEFDFNNIHSVDTHRCSCSSFSFSHLLKRYKVNCCLARQSNQGVELTCVVLMAKDQLDYGDEELGGSQKMQYHGDGAIPAQ</sequence>
<evidence type="ECO:0000313" key="1">
    <source>
        <dbReference type="EMBL" id="KAK1425907.1"/>
    </source>
</evidence>
<comment type="caution">
    <text evidence="1">The sequence shown here is derived from an EMBL/GenBank/DDBJ whole genome shotgun (WGS) entry which is preliminary data.</text>
</comment>
<evidence type="ECO:0000313" key="2">
    <source>
        <dbReference type="Proteomes" id="UP001229421"/>
    </source>
</evidence>
<dbReference type="AlphaFoldDB" id="A0AAD8KT80"/>
<accession>A0AAD8KT80</accession>
<protein>
    <submittedName>
        <fullName evidence="1">Uncharacterized protein</fullName>
    </submittedName>
</protein>